<reference evidence="1" key="2">
    <citation type="submission" date="2023-05" db="EMBL/GenBank/DDBJ databases">
        <authorList>
            <consortium name="Lawrence Berkeley National Laboratory"/>
            <person name="Steindorff A."/>
            <person name="Hensen N."/>
            <person name="Bonometti L."/>
            <person name="Westerberg I."/>
            <person name="Brannstrom I.O."/>
            <person name="Guillou S."/>
            <person name="Cros-Aarteil S."/>
            <person name="Calhoun S."/>
            <person name="Haridas S."/>
            <person name="Kuo A."/>
            <person name="Mondo S."/>
            <person name="Pangilinan J."/>
            <person name="Riley R."/>
            <person name="Labutti K."/>
            <person name="Andreopoulos B."/>
            <person name="Lipzen A."/>
            <person name="Chen C."/>
            <person name="Yanf M."/>
            <person name="Daum C."/>
            <person name="Ng V."/>
            <person name="Clum A."/>
            <person name="Ohm R."/>
            <person name="Martin F."/>
            <person name="Silar P."/>
            <person name="Natvig D."/>
            <person name="Lalanne C."/>
            <person name="Gautier V."/>
            <person name="Ament-Velasquez S.L."/>
            <person name="Kruys A."/>
            <person name="Hutchinson M.I."/>
            <person name="Powell A.J."/>
            <person name="Barry K."/>
            <person name="Miller A.N."/>
            <person name="Grigoriev I.V."/>
            <person name="Debuchy R."/>
            <person name="Gladieux P."/>
            <person name="Thoren M.H."/>
            <person name="Johannesson H."/>
        </authorList>
    </citation>
    <scope>NUCLEOTIDE SEQUENCE</scope>
    <source>
        <strain evidence="1">CBS 731.68</strain>
    </source>
</reference>
<proteinExistence type="predicted"/>
<evidence type="ECO:0000313" key="2">
    <source>
        <dbReference type="Proteomes" id="UP001302602"/>
    </source>
</evidence>
<sequence>IASLGALTTAFTPPASCASSTGIHIVGCGAECVWWAEGPLNSPAASACYPSSYNPSLGHYYSPGVCLSGYTAACTPRRTSGDVIETIQTCCPTALGYSYHCDQPTFPWQSSLGCNVYMRDPSSTLNFPTVTSIRDGQTVITSTARTEVGIGAYGVETRFQARDFASSTEGLPSQRRAILRARE</sequence>
<reference evidence="1" key="1">
    <citation type="journal article" date="2023" name="Mol. Phylogenet. Evol.">
        <title>Genome-scale phylogeny and comparative genomics of the fungal order Sordariales.</title>
        <authorList>
            <person name="Hensen N."/>
            <person name="Bonometti L."/>
            <person name="Westerberg I."/>
            <person name="Brannstrom I.O."/>
            <person name="Guillou S."/>
            <person name="Cros-Aarteil S."/>
            <person name="Calhoun S."/>
            <person name="Haridas S."/>
            <person name="Kuo A."/>
            <person name="Mondo S."/>
            <person name="Pangilinan J."/>
            <person name="Riley R."/>
            <person name="LaButti K."/>
            <person name="Andreopoulos B."/>
            <person name="Lipzen A."/>
            <person name="Chen C."/>
            <person name="Yan M."/>
            <person name="Daum C."/>
            <person name="Ng V."/>
            <person name="Clum A."/>
            <person name="Steindorff A."/>
            <person name="Ohm R.A."/>
            <person name="Martin F."/>
            <person name="Silar P."/>
            <person name="Natvig D.O."/>
            <person name="Lalanne C."/>
            <person name="Gautier V."/>
            <person name="Ament-Velasquez S.L."/>
            <person name="Kruys A."/>
            <person name="Hutchinson M.I."/>
            <person name="Powell A.J."/>
            <person name="Barry K."/>
            <person name="Miller A.N."/>
            <person name="Grigoriev I.V."/>
            <person name="Debuchy R."/>
            <person name="Gladieux P."/>
            <person name="Hiltunen Thoren M."/>
            <person name="Johannesson H."/>
        </authorList>
    </citation>
    <scope>NUCLEOTIDE SEQUENCE</scope>
    <source>
        <strain evidence="1">CBS 731.68</strain>
    </source>
</reference>
<protein>
    <submittedName>
        <fullName evidence="1">Uncharacterized protein</fullName>
    </submittedName>
</protein>
<feature type="non-terminal residue" evidence="1">
    <location>
        <position position="1"/>
    </location>
</feature>
<dbReference type="AlphaFoldDB" id="A0AAN6U095"/>
<comment type="caution">
    <text evidence="1">The sequence shown here is derived from an EMBL/GenBank/DDBJ whole genome shotgun (WGS) entry which is preliminary data.</text>
</comment>
<evidence type="ECO:0000313" key="1">
    <source>
        <dbReference type="EMBL" id="KAK4124048.1"/>
    </source>
</evidence>
<dbReference type="RefSeq" id="XP_062647819.1">
    <property type="nucleotide sequence ID" value="XM_062788960.1"/>
</dbReference>
<dbReference type="Proteomes" id="UP001302602">
    <property type="component" value="Unassembled WGS sequence"/>
</dbReference>
<organism evidence="1 2">
    <name type="scientific">Parathielavia appendiculata</name>
    <dbReference type="NCBI Taxonomy" id="2587402"/>
    <lineage>
        <taxon>Eukaryota</taxon>
        <taxon>Fungi</taxon>
        <taxon>Dikarya</taxon>
        <taxon>Ascomycota</taxon>
        <taxon>Pezizomycotina</taxon>
        <taxon>Sordariomycetes</taxon>
        <taxon>Sordariomycetidae</taxon>
        <taxon>Sordariales</taxon>
        <taxon>Chaetomiaceae</taxon>
        <taxon>Parathielavia</taxon>
    </lineage>
</organism>
<gene>
    <name evidence="1" type="ORF">N657DRAFT_573286</name>
</gene>
<dbReference type="GeneID" id="87825730"/>
<dbReference type="EMBL" id="MU853228">
    <property type="protein sequence ID" value="KAK4124048.1"/>
    <property type="molecule type" value="Genomic_DNA"/>
</dbReference>
<accession>A0AAN6U095</accession>
<name>A0AAN6U095_9PEZI</name>
<keyword evidence="2" id="KW-1185">Reference proteome</keyword>